<dbReference type="KEGG" id="slc:SL103_09780"/>
<dbReference type="RefSeq" id="WP_069568349.1">
    <property type="nucleotide sequence ID" value="NZ_CP017157.1"/>
</dbReference>
<name>A0A1D7VJ02_9ACTN</name>
<organism evidence="2 3">
    <name type="scientific">Streptomyces lydicus</name>
    <dbReference type="NCBI Taxonomy" id="47763"/>
    <lineage>
        <taxon>Bacteria</taxon>
        <taxon>Bacillati</taxon>
        <taxon>Actinomycetota</taxon>
        <taxon>Actinomycetes</taxon>
        <taxon>Kitasatosporales</taxon>
        <taxon>Streptomycetaceae</taxon>
        <taxon>Streptomyces</taxon>
    </lineage>
</organism>
<feature type="region of interest" description="Disordered" evidence="1">
    <location>
        <begin position="1"/>
        <end position="39"/>
    </location>
</feature>
<proteinExistence type="predicted"/>
<evidence type="ECO:0000313" key="2">
    <source>
        <dbReference type="EMBL" id="AOP46488.1"/>
    </source>
</evidence>
<dbReference type="OrthoDB" id="3725564at2"/>
<gene>
    <name evidence="2" type="ORF">SL103_09780</name>
</gene>
<dbReference type="EMBL" id="CP017157">
    <property type="protein sequence ID" value="AOP46488.1"/>
    <property type="molecule type" value="Genomic_DNA"/>
</dbReference>
<evidence type="ECO:0000256" key="1">
    <source>
        <dbReference type="SAM" id="MobiDB-lite"/>
    </source>
</evidence>
<dbReference type="Proteomes" id="UP000094094">
    <property type="component" value="Chromosome"/>
</dbReference>
<keyword evidence="3" id="KW-1185">Reference proteome</keyword>
<reference evidence="2 3" key="1">
    <citation type="submission" date="2016-09" db="EMBL/GenBank/DDBJ databases">
        <title>Complete genome sequencing of Streptomyces lydicus 103 and metabolic pathways analysis of antibiotic biosynthesis.</title>
        <authorList>
            <person name="Jia N."/>
            <person name="Ding M.-Z."/>
            <person name="Gao F."/>
            <person name="Yuan Y.-J."/>
        </authorList>
    </citation>
    <scope>NUCLEOTIDE SEQUENCE [LARGE SCALE GENOMIC DNA]</scope>
    <source>
        <strain evidence="2 3">103</strain>
    </source>
</reference>
<dbReference type="AlphaFoldDB" id="A0A1D7VJ02"/>
<accession>A0A1D7VJ02</accession>
<evidence type="ECO:0000313" key="3">
    <source>
        <dbReference type="Proteomes" id="UP000094094"/>
    </source>
</evidence>
<protein>
    <submittedName>
        <fullName evidence="2">Uncharacterized protein</fullName>
    </submittedName>
</protein>
<sequence>MTTTDQYHPTRRTAPSTVDESAQSATAHEVSASASRPTTPIVQGLALLDKDPRYDRRTGHAALLVDVCFLDGTKTTAKLELDPGRVQLLSMQLERAIALREAAGKEESE</sequence>